<comment type="similarity">
    <text evidence="4">Belongs to the GART family.</text>
</comment>
<dbReference type="GO" id="GO:0004644">
    <property type="term" value="F:phosphoribosylglycinamide formyltransferase activity"/>
    <property type="evidence" value="ECO:0007669"/>
    <property type="project" value="UniProtKB-UniRule"/>
</dbReference>
<dbReference type="SUPFAM" id="SSF53328">
    <property type="entry name" value="Formyltransferase"/>
    <property type="match status" value="1"/>
</dbReference>
<dbReference type="CDD" id="cd08645">
    <property type="entry name" value="FMT_core_GART"/>
    <property type="match status" value="1"/>
</dbReference>
<dbReference type="GO" id="GO:0006189">
    <property type="term" value="P:'de novo' IMP biosynthetic process"/>
    <property type="evidence" value="ECO:0007669"/>
    <property type="project" value="UniProtKB-UniRule"/>
</dbReference>
<dbReference type="InterPro" id="IPR004607">
    <property type="entry name" value="GART"/>
</dbReference>
<keyword evidence="3 4" id="KW-0658">Purine biosynthesis</keyword>
<organism evidence="6 7">
    <name type="scientific">Cohnella lubricantis</name>
    <dbReference type="NCBI Taxonomy" id="2163172"/>
    <lineage>
        <taxon>Bacteria</taxon>
        <taxon>Bacillati</taxon>
        <taxon>Bacillota</taxon>
        <taxon>Bacilli</taxon>
        <taxon>Bacillales</taxon>
        <taxon>Paenibacillaceae</taxon>
        <taxon>Cohnella</taxon>
    </lineage>
</organism>
<evidence type="ECO:0000259" key="5">
    <source>
        <dbReference type="Pfam" id="PF00551"/>
    </source>
</evidence>
<evidence type="ECO:0000256" key="1">
    <source>
        <dbReference type="ARBA" id="ARBA00005054"/>
    </source>
</evidence>
<dbReference type="NCBIfam" id="TIGR00639">
    <property type="entry name" value="PurN"/>
    <property type="match status" value="1"/>
</dbReference>
<comment type="pathway">
    <text evidence="1 4">Purine metabolism; IMP biosynthesis via de novo pathway; N(2)-formyl-N(1)-(5-phospho-D-ribosyl)glycinamide from N(1)-(5-phospho-D-ribosyl)glycinamide (10-formyl THF route): step 1/1.</text>
</comment>
<keyword evidence="7" id="KW-1185">Reference proteome</keyword>
<comment type="caution">
    <text evidence="6">The sequence shown here is derived from an EMBL/GenBank/DDBJ whole genome shotgun (WGS) entry which is preliminary data.</text>
</comment>
<evidence type="ECO:0000256" key="3">
    <source>
        <dbReference type="ARBA" id="ARBA00022755"/>
    </source>
</evidence>
<comment type="function">
    <text evidence="4">Catalyzes the transfer of a formyl group from 10-formyltetrahydrofolate to 5-phospho-ribosyl-glycinamide (GAR), producing 5-phospho-ribosyl-N-formylglycinamide (FGAR) and tetrahydrofolate.</text>
</comment>
<reference evidence="6 7" key="1">
    <citation type="submission" date="2020-08" db="EMBL/GenBank/DDBJ databases">
        <title>Cohnella phylogeny.</title>
        <authorList>
            <person name="Dunlap C."/>
        </authorList>
    </citation>
    <scope>NUCLEOTIDE SEQUENCE [LARGE SCALE GENOMIC DNA]</scope>
    <source>
        <strain evidence="6 7">DSM 103658</strain>
    </source>
</reference>
<dbReference type="GO" id="GO:0005829">
    <property type="term" value="C:cytosol"/>
    <property type="evidence" value="ECO:0007669"/>
    <property type="project" value="TreeGrafter"/>
</dbReference>
<dbReference type="EMBL" id="JACJVN010000061">
    <property type="protein sequence ID" value="MBB6678815.1"/>
    <property type="molecule type" value="Genomic_DNA"/>
</dbReference>
<dbReference type="FunFam" id="3.40.50.170:FF:000007">
    <property type="entry name" value="Phosphoribosylglycinamide formyltransferase"/>
    <property type="match status" value="1"/>
</dbReference>
<dbReference type="UniPathway" id="UPA00074">
    <property type="reaction ID" value="UER00126"/>
</dbReference>
<dbReference type="PANTHER" id="PTHR43369">
    <property type="entry name" value="PHOSPHORIBOSYLGLYCINAMIDE FORMYLTRANSFERASE"/>
    <property type="match status" value="1"/>
</dbReference>
<gene>
    <name evidence="4" type="primary">purN</name>
    <name evidence="6" type="ORF">H4Q31_16105</name>
</gene>
<feature type="site" description="Raises pKa of active site His" evidence="4">
    <location>
        <position position="152"/>
    </location>
</feature>
<feature type="binding site" evidence="4">
    <location>
        <begin position="19"/>
        <end position="21"/>
    </location>
    <ligand>
        <name>N(1)-(5-phospho-beta-D-ribosyl)glycinamide</name>
        <dbReference type="ChEBI" id="CHEBI:143788"/>
    </ligand>
</feature>
<feature type="binding site" evidence="4">
    <location>
        <position position="72"/>
    </location>
    <ligand>
        <name>(6R)-10-formyltetrahydrofolate</name>
        <dbReference type="ChEBI" id="CHEBI:195366"/>
    </ligand>
</feature>
<protein>
    <recommendedName>
        <fullName evidence="4">Phosphoribosylglycinamide formyltransferase</fullName>
        <ecNumber evidence="4">2.1.2.2</ecNumber>
    </recommendedName>
    <alternativeName>
        <fullName evidence="4">5'-phosphoribosylglycinamide transformylase</fullName>
    </alternativeName>
    <alternativeName>
        <fullName evidence="4">GAR transformylase</fullName>
        <shortName evidence="4">GART</shortName>
    </alternativeName>
</protein>
<accession>A0A841TFF6</accession>
<dbReference type="InterPro" id="IPR002376">
    <property type="entry name" value="Formyl_transf_N"/>
</dbReference>
<dbReference type="PANTHER" id="PTHR43369:SF2">
    <property type="entry name" value="PHOSPHORIBOSYLGLYCINAMIDE FORMYLTRANSFERASE"/>
    <property type="match status" value="1"/>
</dbReference>
<evidence type="ECO:0000313" key="7">
    <source>
        <dbReference type="Proteomes" id="UP000574133"/>
    </source>
</evidence>
<feature type="binding site" evidence="4">
    <location>
        <begin position="97"/>
        <end position="100"/>
    </location>
    <ligand>
        <name>(6R)-10-formyltetrahydrofolate</name>
        <dbReference type="ChEBI" id="CHEBI:195366"/>
    </ligand>
</feature>
<dbReference type="AlphaFoldDB" id="A0A841TFF6"/>
<evidence type="ECO:0000256" key="2">
    <source>
        <dbReference type="ARBA" id="ARBA00022679"/>
    </source>
</evidence>
<sequence>MPAGNGSQLRVAVFASGSGSNFQALAEAVRDGGIPAEIALLVCDKPAAPVVRRAETLGVPTYLFDPKSYASREAYEEEIVGRLREEGVELIVLAGYMRIITDVLVKPYDGRMINVHPSLLPAFPGMRAVRQALEHGVKVAGATVHFVDGGLDSGPILAQKAVEIRGDDTEETLTARIHAIEHELLPQAVRWIAEGRVKLNGRNVTIRHDESEFQKGRGTTHERE</sequence>
<dbReference type="Pfam" id="PF00551">
    <property type="entry name" value="Formyl_trans_N"/>
    <property type="match status" value="1"/>
</dbReference>
<feature type="binding site" evidence="4">
    <location>
        <position position="114"/>
    </location>
    <ligand>
        <name>(6R)-10-formyltetrahydrofolate</name>
        <dbReference type="ChEBI" id="CHEBI:195366"/>
    </ligand>
</feature>
<dbReference type="InterPro" id="IPR036477">
    <property type="entry name" value="Formyl_transf_N_sf"/>
</dbReference>
<dbReference type="Gene3D" id="3.40.50.170">
    <property type="entry name" value="Formyl transferase, N-terminal domain"/>
    <property type="match status" value="1"/>
</dbReference>
<dbReference type="HAMAP" id="MF_01930">
    <property type="entry name" value="PurN"/>
    <property type="match status" value="1"/>
</dbReference>
<dbReference type="EC" id="2.1.2.2" evidence="4"/>
<feature type="active site" description="Proton donor" evidence="4">
    <location>
        <position position="116"/>
    </location>
</feature>
<dbReference type="Proteomes" id="UP000574133">
    <property type="component" value="Unassembled WGS sequence"/>
</dbReference>
<proteinExistence type="inferred from homology"/>
<evidence type="ECO:0000256" key="4">
    <source>
        <dbReference type="HAMAP-Rule" id="MF_01930"/>
    </source>
</evidence>
<keyword evidence="2 4" id="KW-0808">Transferase</keyword>
<feature type="domain" description="Formyl transferase N-terminal" evidence="5">
    <location>
        <begin position="10"/>
        <end position="189"/>
    </location>
</feature>
<name>A0A841TFF6_9BACL</name>
<dbReference type="RefSeq" id="WP_185180080.1">
    <property type="nucleotide sequence ID" value="NZ_CBCSEP010000002.1"/>
</dbReference>
<comment type="catalytic activity">
    <reaction evidence="4">
        <text>N(1)-(5-phospho-beta-D-ribosyl)glycinamide + (6R)-10-formyltetrahydrofolate = N(2)-formyl-N(1)-(5-phospho-beta-D-ribosyl)glycinamide + (6S)-5,6,7,8-tetrahydrofolate + H(+)</text>
        <dbReference type="Rhea" id="RHEA:15053"/>
        <dbReference type="ChEBI" id="CHEBI:15378"/>
        <dbReference type="ChEBI" id="CHEBI:57453"/>
        <dbReference type="ChEBI" id="CHEBI:143788"/>
        <dbReference type="ChEBI" id="CHEBI:147286"/>
        <dbReference type="ChEBI" id="CHEBI:195366"/>
        <dbReference type="EC" id="2.1.2.2"/>
    </reaction>
</comment>
<evidence type="ECO:0000313" key="6">
    <source>
        <dbReference type="EMBL" id="MBB6678815.1"/>
    </source>
</evidence>